<dbReference type="EC" id="1.1.1.103" evidence="6"/>
<proteinExistence type="inferred from homology"/>
<dbReference type="PROSITE" id="PS00059">
    <property type="entry name" value="ADH_ZINC"/>
    <property type="match status" value="1"/>
</dbReference>
<protein>
    <submittedName>
        <fullName evidence="6">L-threonine 3-dehydrogenase</fullName>
        <ecNumber evidence="6">1.1.1.103</ecNumber>
    </submittedName>
</protein>
<evidence type="ECO:0000259" key="5">
    <source>
        <dbReference type="SMART" id="SM00829"/>
    </source>
</evidence>
<gene>
    <name evidence="6" type="ORF">E6H00_15820</name>
</gene>
<dbReference type="AlphaFoldDB" id="A0A537JV61"/>
<reference evidence="6 7" key="1">
    <citation type="journal article" date="2019" name="Nat. Microbiol.">
        <title>Mediterranean grassland soil C-N compound turnover is dependent on rainfall and depth, and is mediated by genomically divergent microorganisms.</title>
        <authorList>
            <person name="Diamond S."/>
            <person name="Andeer P.F."/>
            <person name="Li Z."/>
            <person name="Crits-Christoph A."/>
            <person name="Burstein D."/>
            <person name="Anantharaman K."/>
            <person name="Lane K.R."/>
            <person name="Thomas B.C."/>
            <person name="Pan C."/>
            <person name="Northen T.R."/>
            <person name="Banfield J.F."/>
        </authorList>
    </citation>
    <scope>NUCLEOTIDE SEQUENCE [LARGE SCALE GENOMIC DNA]</scope>
    <source>
        <strain evidence="6">NP_3</strain>
    </source>
</reference>
<name>A0A537JV61_9BACT</name>
<dbReference type="Pfam" id="PF00107">
    <property type="entry name" value="ADH_zinc_N"/>
    <property type="match status" value="1"/>
</dbReference>
<dbReference type="GO" id="GO:0008743">
    <property type="term" value="F:L-threonine 3-dehydrogenase activity"/>
    <property type="evidence" value="ECO:0007669"/>
    <property type="project" value="UniProtKB-EC"/>
</dbReference>
<dbReference type="Proteomes" id="UP000318509">
    <property type="component" value="Unassembled WGS sequence"/>
</dbReference>
<evidence type="ECO:0000313" key="7">
    <source>
        <dbReference type="Proteomes" id="UP000318509"/>
    </source>
</evidence>
<dbReference type="Gene3D" id="3.90.180.10">
    <property type="entry name" value="Medium-chain alcohol dehydrogenases, catalytic domain"/>
    <property type="match status" value="1"/>
</dbReference>
<comment type="cofactor">
    <cofactor evidence="4">
        <name>Zn(2+)</name>
        <dbReference type="ChEBI" id="CHEBI:29105"/>
    </cofactor>
</comment>
<sequence>MRALVKPAAGPGLEIRSVPIPQPGPGQVLVRVRAGGICGTDLHIWRWDPWAASRLHPPVIIGHEFCGTVAEIGPGAHGVAPGDFVSGECHVNCGRCGACRRGEPHICERLQIIGVDRDGAFTDFVVLPAQNARKMPPATPVEVAAVMDPLGNAVHTALSTDLAGRSVLVMGCGPIGLCAILVARRAGAAQIIAVDVNRYRLALAERLGPDLVLDARTEDVPRVVRGRTDASGADVLLEFSGNAQGVHTGLAALRNGGAAALLGLPSRPVELDLSNEVIFKGARLQGIFGRRMWDTWEQATALLASGMDIRPVITHRLPVARFAEAFALMESGECGKVILTVDDGA</sequence>
<dbReference type="Gene3D" id="3.40.50.720">
    <property type="entry name" value="NAD(P)-binding Rossmann-like Domain"/>
    <property type="match status" value="1"/>
</dbReference>
<dbReference type="PANTHER" id="PTHR43401:SF2">
    <property type="entry name" value="L-THREONINE 3-DEHYDROGENASE"/>
    <property type="match status" value="1"/>
</dbReference>
<dbReference type="InterPro" id="IPR020843">
    <property type="entry name" value="ER"/>
</dbReference>
<keyword evidence="2 4" id="KW-0862">Zinc</keyword>
<dbReference type="SUPFAM" id="SSF50129">
    <property type="entry name" value="GroES-like"/>
    <property type="match status" value="1"/>
</dbReference>
<accession>A0A537JV61</accession>
<dbReference type="SUPFAM" id="SSF51735">
    <property type="entry name" value="NAD(P)-binding Rossmann-fold domains"/>
    <property type="match status" value="1"/>
</dbReference>
<evidence type="ECO:0000256" key="3">
    <source>
        <dbReference type="ARBA" id="ARBA00023002"/>
    </source>
</evidence>
<dbReference type="InterPro" id="IPR011032">
    <property type="entry name" value="GroES-like_sf"/>
</dbReference>
<dbReference type="PANTHER" id="PTHR43401">
    <property type="entry name" value="L-THREONINE 3-DEHYDROGENASE"/>
    <property type="match status" value="1"/>
</dbReference>
<dbReference type="GO" id="GO:0008270">
    <property type="term" value="F:zinc ion binding"/>
    <property type="evidence" value="ECO:0007669"/>
    <property type="project" value="InterPro"/>
</dbReference>
<evidence type="ECO:0000256" key="2">
    <source>
        <dbReference type="ARBA" id="ARBA00022833"/>
    </source>
</evidence>
<keyword evidence="1 4" id="KW-0479">Metal-binding</keyword>
<dbReference type="Pfam" id="PF08240">
    <property type="entry name" value="ADH_N"/>
    <property type="match status" value="1"/>
</dbReference>
<comment type="caution">
    <text evidence="6">The sequence shown here is derived from an EMBL/GenBank/DDBJ whole genome shotgun (WGS) entry which is preliminary data.</text>
</comment>
<dbReference type="InterPro" id="IPR036291">
    <property type="entry name" value="NAD(P)-bd_dom_sf"/>
</dbReference>
<organism evidence="6 7">
    <name type="scientific">Candidatus Segetimicrobium genomatis</name>
    <dbReference type="NCBI Taxonomy" id="2569760"/>
    <lineage>
        <taxon>Bacteria</taxon>
        <taxon>Bacillati</taxon>
        <taxon>Candidatus Sysuimicrobiota</taxon>
        <taxon>Candidatus Sysuimicrobiia</taxon>
        <taxon>Candidatus Sysuimicrobiales</taxon>
        <taxon>Candidatus Segetimicrobiaceae</taxon>
        <taxon>Candidatus Segetimicrobium</taxon>
    </lineage>
</organism>
<feature type="domain" description="Enoyl reductase (ER)" evidence="5">
    <location>
        <begin position="10"/>
        <end position="339"/>
    </location>
</feature>
<evidence type="ECO:0000256" key="1">
    <source>
        <dbReference type="ARBA" id="ARBA00022723"/>
    </source>
</evidence>
<comment type="similarity">
    <text evidence="4">Belongs to the zinc-containing alcohol dehydrogenase family.</text>
</comment>
<dbReference type="NCBIfam" id="NF003808">
    <property type="entry name" value="PRK05396.1"/>
    <property type="match status" value="1"/>
</dbReference>
<dbReference type="InterPro" id="IPR050129">
    <property type="entry name" value="Zn_alcohol_dh"/>
</dbReference>
<dbReference type="SMART" id="SM00829">
    <property type="entry name" value="PKS_ER"/>
    <property type="match status" value="1"/>
</dbReference>
<evidence type="ECO:0000313" key="6">
    <source>
        <dbReference type="EMBL" id="TMI87354.1"/>
    </source>
</evidence>
<dbReference type="InterPro" id="IPR002328">
    <property type="entry name" value="ADH_Zn_CS"/>
</dbReference>
<evidence type="ECO:0000256" key="4">
    <source>
        <dbReference type="RuleBase" id="RU361277"/>
    </source>
</evidence>
<dbReference type="InterPro" id="IPR013154">
    <property type="entry name" value="ADH-like_N"/>
</dbReference>
<dbReference type="EMBL" id="VBAK01000161">
    <property type="protein sequence ID" value="TMI87354.1"/>
    <property type="molecule type" value="Genomic_DNA"/>
</dbReference>
<dbReference type="InterPro" id="IPR013149">
    <property type="entry name" value="ADH-like_C"/>
</dbReference>
<keyword evidence="3 6" id="KW-0560">Oxidoreductase</keyword>